<sequence>MGWPGLEPCPWRRTWRIGDKFWRSWRQIDDSRKCDPILDISIRKENTFECIRLFHVTSRHAGGDYIRATLGSERVVIDWNDFGISSAVRARKPLR</sequence>
<comment type="caution">
    <text evidence="1">The sequence shown here is derived from an EMBL/GenBank/DDBJ whole genome shotgun (WGS) entry which is preliminary data.</text>
</comment>
<keyword evidence="2" id="KW-1185">Reference proteome</keyword>
<dbReference type="Proteomes" id="UP000499080">
    <property type="component" value="Unassembled WGS sequence"/>
</dbReference>
<name>A0A4Y2BWY2_ARAVE</name>
<dbReference type="EMBL" id="BGPR01084572">
    <property type="protein sequence ID" value="GBL95975.1"/>
    <property type="molecule type" value="Genomic_DNA"/>
</dbReference>
<evidence type="ECO:0000313" key="1">
    <source>
        <dbReference type="EMBL" id="GBL95975.1"/>
    </source>
</evidence>
<protein>
    <submittedName>
        <fullName evidence="1">Uncharacterized protein</fullName>
    </submittedName>
</protein>
<dbReference type="AlphaFoldDB" id="A0A4Y2BWY2"/>
<gene>
    <name evidence="1" type="ORF">AVEN_56677_1</name>
</gene>
<accession>A0A4Y2BWY2</accession>
<reference evidence="1 2" key="1">
    <citation type="journal article" date="2019" name="Sci. Rep.">
        <title>Orb-weaving spider Araneus ventricosus genome elucidates the spidroin gene catalogue.</title>
        <authorList>
            <person name="Kono N."/>
            <person name="Nakamura H."/>
            <person name="Ohtoshi R."/>
            <person name="Moran D.A.P."/>
            <person name="Shinohara A."/>
            <person name="Yoshida Y."/>
            <person name="Fujiwara M."/>
            <person name="Mori M."/>
            <person name="Tomita M."/>
            <person name="Arakawa K."/>
        </authorList>
    </citation>
    <scope>NUCLEOTIDE SEQUENCE [LARGE SCALE GENOMIC DNA]</scope>
</reference>
<proteinExistence type="predicted"/>
<organism evidence="1 2">
    <name type="scientific">Araneus ventricosus</name>
    <name type="common">Orbweaver spider</name>
    <name type="synonym">Epeira ventricosa</name>
    <dbReference type="NCBI Taxonomy" id="182803"/>
    <lineage>
        <taxon>Eukaryota</taxon>
        <taxon>Metazoa</taxon>
        <taxon>Ecdysozoa</taxon>
        <taxon>Arthropoda</taxon>
        <taxon>Chelicerata</taxon>
        <taxon>Arachnida</taxon>
        <taxon>Araneae</taxon>
        <taxon>Araneomorphae</taxon>
        <taxon>Entelegynae</taxon>
        <taxon>Araneoidea</taxon>
        <taxon>Araneidae</taxon>
        <taxon>Araneus</taxon>
    </lineage>
</organism>
<evidence type="ECO:0000313" key="2">
    <source>
        <dbReference type="Proteomes" id="UP000499080"/>
    </source>
</evidence>